<evidence type="ECO:0000256" key="2">
    <source>
        <dbReference type="ARBA" id="ARBA00010794"/>
    </source>
</evidence>
<keyword evidence="7" id="KW-0256">Endoplasmic reticulum</keyword>
<keyword evidence="6" id="KW-0418">Kinase</keyword>
<dbReference type="EnsemblMetazoa" id="XM_008188569.1">
    <property type="protein sequence ID" value="XP_008186791.1"/>
    <property type="gene ID" value="LOC103310394"/>
</dbReference>
<dbReference type="Proteomes" id="UP000007819">
    <property type="component" value="Chromosome A1"/>
</dbReference>
<evidence type="ECO:0000256" key="1">
    <source>
        <dbReference type="ARBA" id="ARBA00004477"/>
    </source>
</evidence>
<keyword evidence="9 10" id="KW-0472">Membrane</keyword>
<evidence type="ECO:0000313" key="12">
    <source>
        <dbReference type="Proteomes" id="UP000007819"/>
    </source>
</evidence>
<dbReference type="GO" id="GO:0005789">
    <property type="term" value="C:endoplasmic reticulum membrane"/>
    <property type="evidence" value="ECO:0007669"/>
    <property type="project" value="UniProtKB-SubCell"/>
</dbReference>
<evidence type="ECO:0000256" key="7">
    <source>
        <dbReference type="ARBA" id="ARBA00022824"/>
    </source>
</evidence>
<evidence type="ECO:0000256" key="4">
    <source>
        <dbReference type="ARBA" id="ARBA00022679"/>
    </source>
</evidence>
<reference evidence="11" key="2">
    <citation type="submission" date="2022-06" db="UniProtKB">
        <authorList>
            <consortium name="EnsemblMetazoa"/>
        </authorList>
    </citation>
    <scope>IDENTIFICATION</scope>
</reference>
<evidence type="ECO:0000256" key="10">
    <source>
        <dbReference type="SAM" id="Phobius"/>
    </source>
</evidence>
<feature type="transmembrane region" description="Helical" evidence="10">
    <location>
        <begin position="103"/>
        <end position="123"/>
    </location>
</feature>
<evidence type="ECO:0000313" key="11">
    <source>
        <dbReference type="EnsemblMetazoa" id="XP_008186791.1"/>
    </source>
</evidence>
<feature type="transmembrane region" description="Helical" evidence="10">
    <location>
        <begin position="195"/>
        <end position="213"/>
    </location>
</feature>
<feature type="transmembrane region" description="Helical" evidence="10">
    <location>
        <begin position="144"/>
        <end position="164"/>
    </location>
</feature>
<keyword evidence="5 10" id="KW-0812">Transmembrane</keyword>
<feature type="transmembrane region" description="Helical" evidence="10">
    <location>
        <begin position="44"/>
        <end position="61"/>
    </location>
</feature>
<protein>
    <recommendedName>
        <fullName evidence="3">dolichol kinase</fullName>
        <ecNumber evidence="3">2.7.1.108</ecNumber>
    </recommendedName>
</protein>
<feature type="transmembrane region" description="Helical" evidence="10">
    <location>
        <begin position="7"/>
        <end position="24"/>
    </location>
</feature>
<sequence length="341" mass="37158">MATLLRIVYNLTCAAFCALAYHRLLRLVVSCCPLSFTYGEATVTAQAALLFAVASVTNMLAPYHQQTCFDVFTLILQYGIVGISVFALVVYNVETLRASPGRFYTTFAIVVSATIVLPLHIVLNGSPILRISYWVTKDQHTTILLLYWAGCSAFAIVFVCVQIMSDAKASTSVRKNFHLVACLVYAPGLVRDPCLLYLASGVVFAGFVFLETLRIANMPPLGVVLQEGFRVYSDEKDEGPVAFTPIYLLVGCSLPLWIHPRPDPRSLLPLLSGVLSIGIGDTAASLVGSRIGRHKWKGLACDINLMIPLLGAGFVTLVEAKTEQVDNLALPLLLYTLLLHC</sequence>
<keyword evidence="12" id="KW-1185">Reference proteome</keyword>
<comment type="subcellular location">
    <subcellularLocation>
        <location evidence="1">Endoplasmic reticulum membrane</location>
        <topology evidence="1">Multi-pass membrane protein</topology>
    </subcellularLocation>
</comment>
<dbReference type="RefSeq" id="XP_008186791.1">
    <property type="nucleotide sequence ID" value="XM_008188569.1"/>
</dbReference>
<evidence type="ECO:0000256" key="3">
    <source>
        <dbReference type="ARBA" id="ARBA00012132"/>
    </source>
</evidence>
<dbReference type="GeneID" id="103310394"/>
<name>A0A8R2FCQ3_ACYPI</name>
<dbReference type="GO" id="GO:0043048">
    <property type="term" value="P:dolichyl monophosphate biosynthetic process"/>
    <property type="evidence" value="ECO:0007669"/>
    <property type="project" value="TreeGrafter"/>
</dbReference>
<dbReference type="EC" id="2.7.1.108" evidence="3"/>
<dbReference type="InterPro" id="IPR032974">
    <property type="entry name" value="Polypren_kinase"/>
</dbReference>
<reference evidence="12" key="1">
    <citation type="submission" date="2010-06" db="EMBL/GenBank/DDBJ databases">
        <authorList>
            <person name="Jiang H."/>
            <person name="Abraham K."/>
            <person name="Ali S."/>
            <person name="Alsbrooks S.L."/>
            <person name="Anim B.N."/>
            <person name="Anosike U.S."/>
            <person name="Attaway T."/>
            <person name="Bandaranaike D.P."/>
            <person name="Battles P.K."/>
            <person name="Bell S.N."/>
            <person name="Bell A.V."/>
            <person name="Beltran B."/>
            <person name="Bickham C."/>
            <person name="Bustamante Y."/>
            <person name="Caleb T."/>
            <person name="Canada A."/>
            <person name="Cardenas V."/>
            <person name="Carter K."/>
            <person name="Chacko J."/>
            <person name="Chandrabose M.N."/>
            <person name="Chavez D."/>
            <person name="Chavez A."/>
            <person name="Chen L."/>
            <person name="Chu H.-S."/>
            <person name="Claassen K.J."/>
            <person name="Cockrell R."/>
            <person name="Collins M."/>
            <person name="Cooper J.A."/>
            <person name="Cree A."/>
            <person name="Curry S.M."/>
            <person name="Da Y."/>
            <person name="Dao M.D."/>
            <person name="Das B."/>
            <person name="Davila M.-L."/>
            <person name="Davy-Carroll L."/>
            <person name="Denson S."/>
            <person name="Dinh H."/>
            <person name="Ebong V.E."/>
            <person name="Edwards J.R."/>
            <person name="Egan A."/>
            <person name="El-Daye J."/>
            <person name="Escobedo L."/>
            <person name="Fernandez S."/>
            <person name="Fernando P.R."/>
            <person name="Flagg N."/>
            <person name="Forbes L.D."/>
            <person name="Fowler R.G."/>
            <person name="Fu Q."/>
            <person name="Gabisi R.A."/>
            <person name="Ganer J."/>
            <person name="Garbino Pronczuk A."/>
            <person name="Garcia R.M."/>
            <person name="Garner T."/>
            <person name="Garrett T.E."/>
            <person name="Gonzalez D.A."/>
            <person name="Hamid H."/>
            <person name="Hawkins E.S."/>
            <person name="Hirani K."/>
            <person name="Hogues M.E."/>
            <person name="Hollins B."/>
            <person name="Hsiao C.-H."/>
            <person name="Jabil R."/>
            <person name="James M.L."/>
            <person name="Jhangiani S.N."/>
            <person name="Johnson B."/>
            <person name="Johnson Q."/>
            <person name="Joshi V."/>
            <person name="Kalu J.B."/>
            <person name="Kam C."/>
            <person name="Kashfia A."/>
            <person name="Keebler J."/>
            <person name="Kisamo H."/>
            <person name="Kovar C.L."/>
            <person name="Lago L.A."/>
            <person name="Lai C.-Y."/>
            <person name="Laidlaw J."/>
            <person name="Lara F."/>
            <person name="Le T.-K."/>
            <person name="Lee S.L."/>
            <person name="Legall F.H."/>
            <person name="Lemon S.J."/>
            <person name="Lewis L.R."/>
            <person name="Li B."/>
            <person name="Liu Y."/>
            <person name="Liu Y.-S."/>
            <person name="Lopez J."/>
            <person name="Lozado R.J."/>
            <person name="Lu J."/>
            <person name="Madu R.C."/>
            <person name="Maheshwari M."/>
            <person name="Maheshwari R."/>
            <person name="Malloy K."/>
            <person name="Martinez E."/>
            <person name="Mathew T."/>
            <person name="Mercado I.C."/>
            <person name="Mercado C."/>
            <person name="Meyer B."/>
            <person name="Montgomery K."/>
            <person name="Morgan M.B."/>
            <person name="Munidasa M."/>
            <person name="Nazareth L.V."/>
            <person name="Nelson J."/>
            <person name="Ng B.M."/>
            <person name="Nguyen N.B."/>
            <person name="Nguyen P.Q."/>
            <person name="Nguyen T."/>
            <person name="Obregon M."/>
            <person name="Okwuonu G.O."/>
            <person name="Onwere C.G."/>
            <person name="Orozco G."/>
            <person name="Parra A."/>
            <person name="Patel S."/>
            <person name="Patil S."/>
            <person name="Perez A."/>
            <person name="Perez Y."/>
            <person name="Pham C."/>
            <person name="Primus E.L."/>
            <person name="Pu L.-L."/>
            <person name="Puazo M."/>
            <person name="Qin X."/>
            <person name="Quiroz J.B."/>
            <person name="Reese J."/>
            <person name="Richards S."/>
            <person name="Rives C.M."/>
            <person name="Robberts R."/>
            <person name="Ruiz S.J."/>
            <person name="Ruiz M.J."/>
            <person name="Santibanez J."/>
            <person name="Schneider B.W."/>
            <person name="Sisson I."/>
            <person name="Smith M."/>
            <person name="Sodergren E."/>
            <person name="Song X.-Z."/>
            <person name="Song B.B."/>
            <person name="Summersgill H."/>
            <person name="Thelus R."/>
            <person name="Thornton R.D."/>
            <person name="Trejos Z.Y."/>
            <person name="Usmani K."/>
            <person name="Vattathil S."/>
            <person name="Villasana D."/>
            <person name="Walker D.L."/>
            <person name="Wang S."/>
            <person name="Wang K."/>
            <person name="White C.S."/>
            <person name="Williams A.C."/>
            <person name="Williamson J."/>
            <person name="Wilson K."/>
            <person name="Woghiren I.O."/>
            <person name="Woodworth J.R."/>
            <person name="Worley K.C."/>
            <person name="Wright R.A."/>
            <person name="Wu W."/>
            <person name="Young L."/>
            <person name="Zhang L."/>
            <person name="Zhang J."/>
            <person name="Zhu Y."/>
            <person name="Muzny D.M."/>
            <person name="Weinstock G."/>
            <person name="Gibbs R.A."/>
        </authorList>
    </citation>
    <scope>NUCLEOTIDE SEQUENCE [LARGE SCALE GENOMIC DNA]</scope>
    <source>
        <strain evidence="12">LSR1</strain>
    </source>
</reference>
<organism evidence="11 12">
    <name type="scientific">Acyrthosiphon pisum</name>
    <name type="common">Pea aphid</name>
    <dbReference type="NCBI Taxonomy" id="7029"/>
    <lineage>
        <taxon>Eukaryota</taxon>
        <taxon>Metazoa</taxon>
        <taxon>Ecdysozoa</taxon>
        <taxon>Arthropoda</taxon>
        <taxon>Hexapoda</taxon>
        <taxon>Insecta</taxon>
        <taxon>Pterygota</taxon>
        <taxon>Neoptera</taxon>
        <taxon>Paraneoptera</taxon>
        <taxon>Hemiptera</taxon>
        <taxon>Sternorrhyncha</taxon>
        <taxon>Aphidomorpha</taxon>
        <taxon>Aphidoidea</taxon>
        <taxon>Aphididae</taxon>
        <taxon>Macrosiphini</taxon>
        <taxon>Acyrthosiphon</taxon>
    </lineage>
</organism>
<dbReference type="AlphaFoldDB" id="A0A8R2FCQ3"/>
<evidence type="ECO:0000256" key="9">
    <source>
        <dbReference type="ARBA" id="ARBA00023136"/>
    </source>
</evidence>
<dbReference type="PANTHER" id="PTHR13205">
    <property type="entry name" value="TRANSMEMBRANE PROTEIN 15-RELATED"/>
    <property type="match status" value="1"/>
</dbReference>
<dbReference type="KEGG" id="api:103310394"/>
<dbReference type="CTD" id="22845"/>
<comment type="similarity">
    <text evidence="2">Belongs to the polyprenol kinase family.</text>
</comment>
<dbReference type="GO" id="GO:0004168">
    <property type="term" value="F:dolichol kinase activity"/>
    <property type="evidence" value="ECO:0007669"/>
    <property type="project" value="UniProtKB-EC"/>
</dbReference>
<keyword evidence="8 10" id="KW-1133">Transmembrane helix</keyword>
<evidence type="ECO:0000256" key="8">
    <source>
        <dbReference type="ARBA" id="ARBA00022989"/>
    </source>
</evidence>
<evidence type="ECO:0000256" key="6">
    <source>
        <dbReference type="ARBA" id="ARBA00022777"/>
    </source>
</evidence>
<feature type="transmembrane region" description="Helical" evidence="10">
    <location>
        <begin position="68"/>
        <end position="91"/>
    </location>
</feature>
<evidence type="ECO:0000256" key="5">
    <source>
        <dbReference type="ARBA" id="ARBA00022692"/>
    </source>
</evidence>
<dbReference type="OrthoDB" id="377083at2759"/>
<accession>A0A8R2FCQ3</accession>
<dbReference type="PANTHER" id="PTHR13205:SF15">
    <property type="entry name" value="DOLICHOL KINASE"/>
    <property type="match status" value="1"/>
</dbReference>
<keyword evidence="4" id="KW-0808">Transferase</keyword>
<proteinExistence type="inferred from homology"/>